<dbReference type="PANTHER" id="PTHR33418">
    <property type="entry name" value="HELICASE-ASSOCIATED"/>
    <property type="match status" value="1"/>
</dbReference>
<comment type="caution">
    <text evidence="3">The sequence shown here is derived from an EMBL/GenBank/DDBJ whole genome shotgun (WGS) entry which is preliminary data.</text>
</comment>
<dbReference type="Pfam" id="PF04851">
    <property type="entry name" value="ResIII"/>
    <property type="match status" value="1"/>
</dbReference>
<accession>A0ABV5FDT3</accession>
<gene>
    <name evidence="3" type="ORF">ACFFU9_12835</name>
</gene>
<dbReference type="EMBL" id="JBHMFC010000081">
    <property type="protein sequence ID" value="MFB9057627.1"/>
    <property type="molecule type" value="Genomic_DNA"/>
</dbReference>
<evidence type="ECO:0000259" key="1">
    <source>
        <dbReference type="PROSITE" id="PS51192"/>
    </source>
</evidence>
<dbReference type="InterPro" id="IPR014001">
    <property type="entry name" value="Helicase_ATP-bd"/>
</dbReference>
<evidence type="ECO:0000313" key="4">
    <source>
        <dbReference type="Proteomes" id="UP001589585"/>
    </source>
</evidence>
<dbReference type="PANTHER" id="PTHR33418:SF1">
    <property type="entry name" value="HELICASE-ASSOCIATED DOMAIN-CONTAINING PROTEIN"/>
    <property type="match status" value="1"/>
</dbReference>
<evidence type="ECO:0000259" key="2">
    <source>
        <dbReference type="PROSITE" id="PS51194"/>
    </source>
</evidence>
<dbReference type="SMART" id="SM00487">
    <property type="entry name" value="DEXDc"/>
    <property type="match status" value="1"/>
</dbReference>
<proteinExistence type="predicted"/>
<dbReference type="InterPro" id="IPR027417">
    <property type="entry name" value="P-loop_NTPase"/>
</dbReference>
<dbReference type="Proteomes" id="UP001589585">
    <property type="component" value="Unassembled WGS sequence"/>
</dbReference>
<dbReference type="Gene3D" id="6.10.140.530">
    <property type="match status" value="11"/>
</dbReference>
<reference evidence="3 4" key="1">
    <citation type="submission" date="2024-09" db="EMBL/GenBank/DDBJ databases">
        <authorList>
            <person name="Sun Q."/>
            <person name="Mori K."/>
        </authorList>
    </citation>
    <scope>NUCLEOTIDE SEQUENCE [LARGE SCALE GENOMIC DNA]</scope>
    <source>
        <strain evidence="3 4">CECT 8622</strain>
    </source>
</reference>
<organism evidence="3 4">
    <name type="scientific">Mariniflexile ostreae</name>
    <dbReference type="NCBI Taxonomy" id="1520892"/>
    <lineage>
        <taxon>Bacteria</taxon>
        <taxon>Pseudomonadati</taxon>
        <taxon>Bacteroidota</taxon>
        <taxon>Flavobacteriia</taxon>
        <taxon>Flavobacteriales</taxon>
        <taxon>Flavobacteriaceae</taxon>
        <taxon>Mariniflexile</taxon>
    </lineage>
</organism>
<dbReference type="InterPro" id="IPR001650">
    <property type="entry name" value="Helicase_C-like"/>
</dbReference>
<name>A0ABV5FDT3_9FLAO</name>
<dbReference type="SUPFAM" id="SSF52540">
    <property type="entry name" value="P-loop containing nucleoside triphosphate hydrolases"/>
    <property type="match status" value="2"/>
</dbReference>
<feature type="domain" description="Helicase ATP-binding" evidence="1">
    <location>
        <begin position="204"/>
        <end position="393"/>
    </location>
</feature>
<dbReference type="PROSITE" id="PS51192">
    <property type="entry name" value="HELICASE_ATP_BIND_1"/>
    <property type="match status" value="1"/>
</dbReference>
<dbReference type="PROSITE" id="PS51194">
    <property type="entry name" value="HELICASE_CTER"/>
    <property type="match status" value="1"/>
</dbReference>
<protein>
    <submittedName>
        <fullName evidence="3">Helicase associated domain protein</fullName>
    </submittedName>
</protein>
<dbReference type="Gene3D" id="3.40.50.300">
    <property type="entry name" value="P-loop containing nucleotide triphosphate hydrolases"/>
    <property type="match status" value="2"/>
</dbReference>
<dbReference type="RefSeq" id="WP_379861869.1">
    <property type="nucleotide sequence ID" value="NZ_JBHMFC010000081.1"/>
</dbReference>
<dbReference type="Pfam" id="PF13156">
    <property type="entry name" value="Mrr_cat_2"/>
    <property type="match status" value="1"/>
</dbReference>
<dbReference type="Pfam" id="PF00271">
    <property type="entry name" value="Helicase_C"/>
    <property type="match status" value="1"/>
</dbReference>
<dbReference type="InterPro" id="IPR005114">
    <property type="entry name" value="Helicase_assoc"/>
</dbReference>
<dbReference type="InterPro" id="IPR039442">
    <property type="entry name" value="Mrr-like_dom"/>
</dbReference>
<sequence>MTKENQILIELLDGVSKWSDLKKKLEQFNTTQTETTSKKTLAGKIFEYFCKYYFQTDPEKIDLYTDVWLYEEIPLSIRKELNLPSIDHGIDILLKDIDSGYHAVQCKFKNDELKSLSWSGDKIANVFALGTNCQKIIVFSNVADVTKVAKAFGDKYEQILNDTLLELDENAFIRILSIAKGNQLPSIEKFKPRDHQKIAIEKVVTHFKNESRGQLILPCGAGKTLTALWIKEGLKPKTTLVLVPSLALLRQIKTDWARQKSTSFRPLYVCSEKDINKGDDSAVTQSYEIQGPVTTDYKKVRAFLEKEGDKIIFSTYQSIEVVSIASLQIPNFEFGLIICDEAHRTAGSTKKNTFTIVHDNDKLRASRRLYMTATPKVASTSLKTKLGDEYELLCDMSNPTVFGEEAYRMSFGEAIDKGILVDYKIIGIGVTDKEVKKYIEEREFIGQITAEDLAHNFALELVMTKYKAFHGLTFHSKVILAKEFANRHSKFFDNIYSESVNGKQSTTFRKKVLDEFKNSAKGIVSNARCLTEGVDVPTIDLIYFCDPKTSKIDIVQASGRALRKDPKGGKKSGYIIIPIFHHIEENLEDEIKKKPIFNYLIQVVRAMCDQDERLEAEINDIASKKGKRSNSKLLIDFKDNEIEKIIKLEGLEKKLQNVLFDEIIEKTKDFWQVMFMQLVDFQKKFQHLEVSRKENPQLCNWIYEQRRKNRAKKLNLLKRNKLDSIGFDWKSEEFREDTDYDDIWWDSYVKLEAYYKENGNSDIPARYKKDKPLGTWVVAQRAKRRKNELNQDRIDLLDELDFSWDAKVKIFDQFCQKLIEYKQKYGDTNVPTISKDFPKLGKWTNKYRSIINNGELQPNGSIKYSGSYLSKKEIEKLKSIGFKNSVRKTRWEDYYDDLKEFFDKNGHSKPVQSEEPQLYYWVYRNRKNQKDLTTKQISLLKDLDFDFSFDSKYSRSGSTQNWMERLTQLQLFKDENENFDLTPENEIFEGLYDWLVYQRRLFNNETLDSEKVKKLKSIGLDFNTDFLPYTEQEWEKKFEAVKELYNNTGSFFISSTDIDNRPLLSWLRYQKKLEKEGNLDEEKRKKLLELGYSFTHTYRGKGNNSKPRNEEQWLKKLADLKEYSEKNGTFLIPKSNENYSHLIPWIQYQKKLWREDNLSSDREAKLLGIGFPFEESYRGKTLNSLGRSSEEKQSVDEVWLDNLNVLKSYYDEFKTWLIPTDSEEYKSLKAWLQYQRQLFRNGKLNEDKVSKLTEIGYSFDLDFRGRKPQNNLIDWEEKLEELSFYFSKYNTFLIPKSLPQYQDLKKWLIEQKRLYKNNRLTDEKLEKLNKIGYSFDVNYQGKKFEFEVNPSSRPTKTKTKSTSFDSWEQTYLLLLNFKIYEGHCNVPRSFENKTLANFVTRNRFLYKKGELETEKIEKLKLLQFEFTAPKSNAWKNKFEELETFFKKNGHSNYQKSDGNPSIYHWILGQRVAKRKNKLASDKIAKLNSIKFIWEPNSKGASPRDDDWFDKLIELKKYKEEFGHTNVSQIDPKYKKLGRWLNDQRVYKKGRKNTKGEITYLSEEREAFLEELGVIWDMKEHEWDTKLNLLKEFYEKYGHFNVKQSDKEFDGLYYWIYNIRKKGTSKVNIAKLSTISFPIDELKEIENE</sequence>
<dbReference type="SMART" id="SM00490">
    <property type="entry name" value="HELICc"/>
    <property type="match status" value="1"/>
</dbReference>
<dbReference type="CDD" id="cd18785">
    <property type="entry name" value="SF2_C"/>
    <property type="match status" value="1"/>
</dbReference>
<dbReference type="Pfam" id="PF03457">
    <property type="entry name" value="HA"/>
    <property type="match status" value="13"/>
</dbReference>
<keyword evidence="4" id="KW-1185">Reference proteome</keyword>
<feature type="domain" description="Helicase C-terminal" evidence="2">
    <location>
        <begin position="434"/>
        <end position="622"/>
    </location>
</feature>
<dbReference type="InterPro" id="IPR006935">
    <property type="entry name" value="Helicase/UvrB_N"/>
</dbReference>
<evidence type="ECO:0000313" key="3">
    <source>
        <dbReference type="EMBL" id="MFB9057627.1"/>
    </source>
</evidence>